<name>A0A2S2PCN1_SCHGA</name>
<sequence>MWNIIIYYTRAALLVTLRPFGYNQQNTKSKINMLYRIRNANIRYMDLRCCESDSLRTSDTTPILYGFGAFWQSSKTFARIFYYRELIAVCSANALRCWHANDIKRLMTGR</sequence>
<reference evidence="1" key="1">
    <citation type="submission" date="2018-04" db="EMBL/GenBank/DDBJ databases">
        <title>Transcriptome of Schizaphis graminum biotype I.</title>
        <authorList>
            <person name="Scully E.D."/>
            <person name="Geib S.M."/>
            <person name="Palmer N.A."/>
            <person name="Koch K."/>
            <person name="Bradshaw J."/>
            <person name="Heng-Moss T."/>
            <person name="Sarath G."/>
        </authorList>
    </citation>
    <scope>NUCLEOTIDE SEQUENCE</scope>
</reference>
<organism evidence="1">
    <name type="scientific">Schizaphis graminum</name>
    <name type="common">Green bug aphid</name>
    <dbReference type="NCBI Taxonomy" id="13262"/>
    <lineage>
        <taxon>Eukaryota</taxon>
        <taxon>Metazoa</taxon>
        <taxon>Ecdysozoa</taxon>
        <taxon>Arthropoda</taxon>
        <taxon>Hexapoda</taxon>
        <taxon>Insecta</taxon>
        <taxon>Pterygota</taxon>
        <taxon>Neoptera</taxon>
        <taxon>Paraneoptera</taxon>
        <taxon>Hemiptera</taxon>
        <taxon>Sternorrhyncha</taxon>
        <taxon>Aphidomorpha</taxon>
        <taxon>Aphidoidea</taxon>
        <taxon>Aphididae</taxon>
        <taxon>Aphidini</taxon>
        <taxon>Schizaphis</taxon>
    </lineage>
</organism>
<evidence type="ECO:0000313" key="1">
    <source>
        <dbReference type="EMBL" id="MBY27154.1"/>
    </source>
</evidence>
<dbReference type="AlphaFoldDB" id="A0A2S2PCN1"/>
<protein>
    <submittedName>
        <fullName evidence="1">Uncharacterized protein</fullName>
    </submittedName>
</protein>
<accession>A0A2S2PCN1</accession>
<dbReference type="EMBL" id="GGMR01014535">
    <property type="protein sequence ID" value="MBY27154.1"/>
    <property type="molecule type" value="Transcribed_RNA"/>
</dbReference>
<gene>
    <name evidence="1" type="ORF">g.72262</name>
</gene>
<proteinExistence type="predicted"/>